<name>A0A6C0FBF2_9ZZZZ</name>
<reference evidence="1" key="1">
    <citation type="journal article" date="2020" name="Nature">
        <title>Giant virus diversity and host interactions through global metagenomics.</title>
        <authorList>
            <person name="Schulz F."/>
            <person name="Roux S."/>
            <person name="Paez-Espino D."/>
            <person name="Jungbluth S."/>
            <person name="Walsh D.A."/>
            <person name="Denef V.J."/>
            <person name="McMahon K.D."/>
            <person name="Konstantinidis K.T."/>
            <person name="Eloe-Fadrosh E.A."/>
            <person name="Kyrpides N.C."/>
            <person name="Woyke T."/>
        </authorList>
    </citation>
    <scope>NUCLEOTIDE SEQUENCE</scope>
    <source>
        <strain evidence="1">GVMAG-S-ERX556106-38</strain>
    </source>
</reference>
<protein>
    <submittedName>
        <fullName evidence="1">Uncharacterized protein</fullName>
    </submittedName>
</protein>
<accession>A0A6C0FBF2</accession>
<proteinExistence type="predicted"/>
<organism evidence="1">
    <name type="scientific">viral metagenome</name>
    <dbReference type="NCBI Taxonomy" id="1070528"/>
    <lineage>
        <taxon>unclassified sequences</taxon>
        <taxon>metagenomes</taxon>
        <taxon>organismal metagenomes</taxon>
    </lineage>
</organism>
<dbReference type="AlphaFoldDB" id="A0A6C0FBF2"/>
<evidence type="ECO:0000313" key="1">
    <source>
        <dbReference type="EMBL" id="QHT38532.1"/>
    </source>
</evidence>
<dbReference type="EMBL" id="MN738832">
    <property type="protein sequence ID" value="QHT38532.1"/>
    <property type="molecule type" value="Genomic_DNA"/>
</dbReference>
<sequence length="256" mass="30638">MNTFNITYIHLCFMEKINTFLQEKIGENLSYNTIYPYTYNSLPKDILLDIKNYVLLSEEIFKYYFVHRDYGRLYHDLDNFLESDKGFYDPDNMDGTTMPQYVNIYRRVYGKKNATRDQTRDMYVSWRKKCQAQITQIFDDEMRYRFYINNSELKSLLKKIIALMSIQERKWFIDNHVIYDAFFLHDEDRYLREGHPDGPIDGRNLEGYGRNISVPIVRYVPSYLQKENQSPDPFLDTGINKMPNCVVEGTDVSVFH</sequence>